<name>A0A2H1IHP2_9MICO</name>
<evidence type="ECO:0000313" key="2">
    <source>
        <dbReference type="Proteomes" id="UP000234433"/>
    </source>
</evidence>
<dbReference type="Proteomes" id="UP000234433">
    <property type="component" value="Unassembled WGS sequence"/>
</dbReference>
<reference evidence="1 2" key="1">
    <citation type="submission" date="2017-03" db="EMBL/GenBank/DDBJ databases">
        <authorList>
            <person name="Afonso C.L."/>
            <person name="Miller P.J."/>
            <person name="Scott M.A."/>
            <person name="Spackman E."/>
            <person name="Goraichik I."/>
            <person name="Dimitrov K.M."/>
            <person name="Suarez D.L."/>
            <person name="Swayne D.E."/>
        </authorList>
    </citation>
    <scope>NUCLEOTIDE SEQUENCE [LARGE SCALE GENOMIC DNA]</scope>
    <source>
        <strain evidence="1 2">CNRZ 918</strain>
    </source>
</reference>
<sequence>MARDLVVEDPHFINCDLDSLRWRDTEWFSIEGIRIRAPREDPGSAVVVLGSQGSFDASAIENVQGWFLGLDGGSDGVDVHQLSAVISRLGVEPSYVLIFVACVDWQLVSALRKLRPEMFVVYFDNLPPAQMSNRSNENSQGESEIRELVRYVHSSPLLERNTAILLHDSVHSSVCSPRIVYFPSHLSQSGAVGGNRRLISLLSGAVATLRGQGDPAVYLRSLFCHRGFPPSEQWLVDAAGESSIARTSGVRLSLEAAGLRLYGFDVRQTRLAHSWSARYHEFKVWNGEIEILSERLGALRREILDTLPVHVDSVTNSFGAFSFRDAEPLDLESLGPGSYVLQLVDEVGDDLLPKCHRTYGAMRVNLSGRSYELLDELSHIGLLVS</sequence>
<evidence type="ECO:0000313" key="1">
    <source>
        <dbReference type="EMBL" id="SMX74715.1"/>
    </source>
</evidence>
<dbReference type="EMBL" id="FXZD01000002">
    <property type="protein sequence ID" value="SMX74715.1"/>
    <property type="molecule type" value="Genomic_DNA"/>
</dbReference>
<protein>
    <submittedName>
        <fullName evidence="1">Uncharacterized protein</fullName>
    </submittedName>
</protein>
<gene>
    <name evidence="1" type="ORF">BANT918_01012</name>
</gene>
<accession>A0A2H1IHP2</accession>
<dbReference type="AlphaFoldDB" id="A0A2H1IHP2"/>
<dbReference type="RefSeq" id="WP_145996936.1">
    <property type="nucleotide sequence ID" value="NZ_FXZD01000002.1"/>
</dbReference>
<proteinExistence type="predicted"/>
<organism evidence="1 2">
    <name type="scientific">Brevibacterium antiquum CNRZ 918</name>
    <dbReference type="NCBI Taxonomy" id="1255637"/>
    <lineage>
        <taxon>Bacteria</taxon>
        <taxon>Bacillati</taxon>
        <taxon>Actinomycetota</taxon>
        <taxon>Actinomycetes</taxon>
        <taxon>Micrococcales</taxon>
        <taxon>Brevibacteriaceae</taxon>
        <taxon>Brevibacterium</taxon>
    </lineage>
</organism>